<dbReference type="Proteomes" id="UP000326857">
    <property type="component" value="Unassembled WGS sequence"/>
</dbReference>
<sequence length="185" mass="20004">MQGGDPADEAGRVDHQHGVGQLGRSGRGTARLRHHQGRDPDLHQGARQAARQEGHPRQHDRAGPSLDAAAGRGRSAARQDGRVRPGHAAWPRGPTRRTRVAVRDAGGDGHELHQRQRLRRDRRQRRAVSKRTVTILPRQGEVAPKVTEGEDAEQTLSRPPPPSGKRQPPPPGGGGSKTAKAHSTL</sequence>
<protein>
    <submittedName>
        <fullName evidence="2">Uncharacterized protein</fullName>
    </submittedName>
</protein>
<evidence type="ECO:0000313" key="3">
    <source>
        <dbReference type="Proteomes" id="UP000326857"/>
    </source>
</evidence>
<dbReference type="EMBL" id="CABVLI010000044">
    <property type="protein sequence ID" value="VVT26270.1"/>
    <property type="molecule type" value="Genomic_DNA"/>
</dbReference>
<gene>
    <name evidence="2" type="ORF">SPHINGO391_490122</name>
</gene>
<feature type="region of interest" description="Disordered" evidence="1">
    <location>
        <begin position="1"/>
        <end position="185"/>
    </location>
</feature>
<feature type="compositionally biased region" description="Basic and acidic residues" evidence="1">
    <location>
        <begin position="101"/>
        <end position="114"/>
    </location>
</feature>
<dbReference type="AlphaFoldDB" id="A0A5E8A4G5"/>
<name>A0A5E8A4G5_9SPHN</name>
<accession>A0A5E8A4G5</accession>
<feature type="compositionally biased region" description="Pro residues" evidence="1">
    <location>
        <begin position="158"/>
        <end position="172"/>
    </location>
</feature>
<feature type="compositionally biased region" description="Basic residues" evidence="1">
    <location>
        <begin position="115"/>
        <end position="129"/>
    </location>
</feature>
<evidence type="ECO:0000256" key="1">
    <source>
        <dbReference type="SAM" id="MobiDB-lite"/>
    </source>
</evidence>
<feature type="compositionally biased region" description="Basic and acidic residues" evidence="1">
    <location>
        <begin position="37"/>
        <end position="62"/>
    </location>
</feature>
<evidence type="ECO:0000313" key="2">
    <source>
        <dbReference type="EMBL" id="VVT26270.1"/>
    </source>
</evidence>
<organism evidence="2 3">
    <name type="scientific">Sphingomonas aurantiaca</name>
    <dbReference type="NCBI Taxonomy" id="185949"/>
    <lineage>
        <taxon>Bacteria</taxon>
        <taxon>Pseudomonadati</taxon>
        <taxon>Pseudomonadota</taxon>
        <taxon>Alphaproteobacteria</taxon>
        <taxon>Sphingomonadales</taxon>
        <taxon>Sphingomonadaceae</taxon>
        <taxon>Sphingomonas</taxon>
    </lineage>
</organism>
<reference evidence="2 3" key="1">
    <citation type="submission" date="2019-09" db="EMBL/GenBank/DDBJ databases">
        <authorList>
            <person name="Dittami M. S."/>
        </authorList>
    </citation>
    <scope>NUCLEOTIDE SEQUENCE [LARGE SCALE GENOMIC DNA]</scope>
    <source>
        <strain evidence="2">SPHINGO391</strain>
    </source>
</reference>
<proteinExistence type="predicted"/>